<sequence length="40" mass="4860">MQGYFKEIMESFNMAESVSTLTGAYFYYYYYFPLPKRNHA</sequence>
<evidence type="ECO:0000313" key="3">
    <source>
        <dbReference type="Proteomes" id="UP000009222"/>
    </source>
</evidence>
<name>F5YFM3_LEAAZ</name>
<organism evidence="2 3">
    <name type="scientific">Leadbettera azotonutricia (strain ATCC BAA-888 / DSM 13862 / ZAS-9)</name>
    <name type="common">Treponema azotonutricium</name>
    <dbReference type="NCBI Taxonomy" id="545695"/>
    <lineage>
        <taxon>Bacteria</taxon>
        <taxon>Pseudomonadati</taxon>
        <taxon>Spirochaetota</taxon>
        <taxon>Spirochaetia</taxon>
        <taxon>Spirochaetales</taxon>
        <taxon>Breznakiellaceae</taxon>
        <taxon>Leadbettera</taxon>
    </lineage>
</organism>
<keyword evidence="1" id="KW-0472">Membrane</keyword>
<accession>F5YFM3</accession>
<dbReference type="Proteomes" id="UP000009222">
    <property type="component" value="Chromosome"/>
</dbReference>
<proteinExistence type="predicted"/>
<evidence type="ECO:0000313" key="2">
    <source>
        <dbReference type="EMBL" id="AEF81690.1"/>
    </source>
</evidence>
<feature type="transmembrane region" description="Helical" evidence="1">
    <location>
        <begin position="12"/>
        <end position="30"/>
    </location>
</feature>
<dbReference type="KEGG" id="taz:TREAZ_0054"/>
<reference evidence="2 3" key="2">
    <citation type="journal article" date="2011" name="ISME J.">
        <title>RNA-seq reveals cooperative metabolic interactions between two termite-gut spirochete species in co-culture.</title>
        <authorList>
            <person name="Rosenthal A.Z."/>
            <person name="Matson E.G."/>
            <person name="Eldar A."/>
            <person name="Leadbetter J.R."/>
        </authorList>
    </citation>
    <scope>NUCLEOTIDE SEQUENCE [LARGE SCALE GENOMIC DNA]</scope>
    <source>
        <strain evidence="3">ATCC BAA-888 / DSM 13862 / ZAS-9</strain>
    </source>
</reference>
<keyword evidence="3" id="KW-1185">Reference proteome</keyword>
<keyword evidence="1" id="KW-1133">Transmembrane helix</keyword>
<protein>
    <submittedName>
        <fullName evidence="2">Uncharacterized protein</fullName>
    </submittedName>
</protein>
<evidence type="ECO:0000256" key="1">
    <source>
        <dbReference type="SAM" id="Phobius"/>
    </source>
</evidence>
<dbReference type="AlphaFoldDB" id="F5YFM3"/>
<dbReference type="InParanoid" id="F5YFM3"/>
<dbReference type="EMBL" id="CP001841">
    <property type="protein sequence ID" value="AEF81690.1"/>
    <property type="molecule type" value="Genomic_DNA"/>
</dbReference>
<gene>
    <name evidence="2" type="ordered locus">TREAZ_0054</name>
</gene>
<reference evidence="3" key="1">
    <citation type="submission" date="2009-12" db="EMBL/GenBank/DDBJ databases">
        <title>Complete sequence of Treponema azotonutricium strain ZAS-9.</title>
        <authorList>
            <person name="Tetu S.G."/>
            <person name="Matson E."/>
            <person name="Ren Q."/>
            <person name="Seshadri R."/>
            <person name="Elbourne L."/>
            <person name="Hassan K.A."/>
            <person name="Durkin A."/>
            <person name="Radune D."/>
            <person name="Mohamoud Y."/>
            <person name="Shay R."/>
            <person name="Jin S."/>
            <person name="Zhang X."/>
            <person name="Lucey K."/>
            <person name="Ballor N.R."/>
            <person name="Ottesen E."/>
            <person name="Rosenthal R."/>
            <person name="Allen A."/>
            <person name="Leadbetter J.R."/>
            <person name="Paulsen I.T."/>
        </authorList>
    </citation>
    <scope>NUCLEOTIDE SEQUENCE [LARGE SCALE GENOMIC DNA]</scope>
    <source>
        <strain evidence="3">ATCC BAA-888 / DSM 13862 / ZAS-9</strain>
    </source>
</reference>
<keyword evidence="1" id="KW-0812">Transmembrane</keyword>
<dbReference type="STRING" id="545695.TREAZ_0054"/>
<dbReference type="HOGENOM" id="CLU_3298079_0_0_12"/>